<gene>
    <name evidence="2" type="ORF">VNI00_017513</name>
    <name evidence="1" type="ORF">VNI00_018209</name>
</gene>
<proteinExistence type="predicted"/>
<evidence type="ECO:0000313" key="1">
    <source>
        <dbReference type="EMBL" id="KAK7018818.1"/>
    </source>
</evidence>
<evidence type="ECO:0000313" key="3">
    <source>
        <dbReference type="Proteomes" id="UP001383192"/>
    </source>
</evidence>
<dbReference type="EMBL" id="JAYKXP010000175">
    <property type="protein sequence ID" value="KAK7021110.1"/>
    <property type="molecule type" value="Genomic_DNA"/>
</dbReference>
<dbReference type="EMBL" id="JAYKXP010000217">
    <property type="protein sequence ID" value="KAK7018818.1"/>
    <property type="molecule type" value="Genomic_DNA"/>
</dbReference>
<dbReference type="Proteomes" id="UP001383192">
    <property type="component" value="Unassembled WGS sequence"/>
</dbReference>
<evidence type="ECO:0000313" key="2">
    <source>
        <dbReference type="EMBL" id="KAK7021110.1"/>
    </source>
</evidence>
<accession>A0AAW0B6K4</accession>
<name>A0AAW0B6K4_9AGAR</name>
<comment type="caution">
    <text evidence="2">The sequence shown here is derived from an EMBL/GenBank/DDBJ whole genome shotgun (WGS) entry which is preliminary data.</text>
</comment>
<keyword evidence="3" id="KW-1185">Reference proteome</keyword>
<protein>
    <submittedName>
        <fullName evidence="2">Uncharacterized protein</fullName>
    </submittedName>
</protein>
<reference evidence="2 3" key="1">
    <citation type="submission" date="2024-01" db="EMBL/GenBank/DDBJ databases">
        <title>A draft genome for a cacao thread blight-causing isolate of Paramarasmius palmivorus.</title>
        <authorList>
            <person name="Baruah I.K."/>
            <person name="Bukari Y."/>
            <person name="Amoako-Attah I."/>
            <person name="Meinhardt L.W."/>
            <person name="Bailey B.A."/>
            <person name="Cohen S.P."/>
        </authorList>
    </citation>
    <scope>NUCLEOTIDE SEQUENCE [LARGE SCALE GENOMIC DNA]</scope>
    <source>
        <strain evidence="2 3">GH-12</strain>
    </source>
</reference>
<sequence length="107" mass="12261">MTNYSALRQKSRKKFLSPHHPLVDTVARKKRRLRYLRTIRIRSPPAPQPMPPSPPSQYYLGCFHTPSVVAPTVYFNRGSPRRKKIFVPLFSPTPTEAAGLMDSDIEL</sequence>
<organism evidence="2 3">
    <name type="scientific">Paramarasmius palmivorus</name>
    <dbReference type="NCBI Taxonomy" id="297713"/>
    <lineage>
        <taxon>Eukaryota</taxon>
        <taxon>Fungi</taxon>
        <taxon>Dikarya</taxon>
        <taxon>Basidiomycota</taxon>
        <taxon>Agaricomycotina</taxon>
        <taxon>Agaricomycetes</taxon>
        <taxon>Agaricomycetidae</taxon>
        <taxon>Agaricales</taxon>
        <taxon>Marasmiineae</taxon>
        <taxon>Marasmiaceae</taxon>
        <taxon>Paramarasmius</taxon>
    </lineage>
</organism>
<dbReference type="AlphaFoldDB" id="A0AAW0B6K4"/>